<accession>A0AC61DBJ4</accession>
<evidence type="ECO:0000313" key="1">
    <source>
        <dbReference type="EMBL" id="PHV70026.1"/>
    </source>
</evidence>
<gene>
    <name evidence="1" type="ORF">CS063_12845</name>
</gene>
<protein>
    <submittedName>
        <fullName evidence="1">Uncharacterized protein</fullName>
    </submittedName>
</protein>
<name>A0AC61DBJ4_9FIRM</name>
<evidence type="ECO:0000313" key="2">
    <source>
        <dbReference type="Proteomes" id="UP000224460"/>
    </source>
</evidence>
<dbReference type="Proteomes" id="UP000224460">
    <property type="component" value="Unassembled WGS sequence"/>
</dbReference>
<keyword evidence="2" id="KW-1185">Reference proteome</keyword>
<comment type="caution">
    <text evidence="1">The sequence shown here is derived from an EMBL/GenBank/DDBJ whole genome shotgun (WGS) entry which is preliminary data.</text>
</comment>
<proteinExistence type="predicted"/>
<organism evidence="1 2">
    <name type="scientific">Sporanaerobium hydrogeniformans</name>
    <dbReference type="NCBI Taxonomy" id="3072179"/>
    <lineage>
        <taxon>Bacteria</taxon>
        <taxon>Bacillati</taxon>
        <taxon>Bacillota</taxon>
        <taxon>Clostridia</taxon>
        <taxon>Lachnospirales</taxon>
        <taxon>Lachnospiraceae</taxon>
        <taxon>Sporanaerobium</taxon>
    </lineage>
</organism>
<dbReference type="EMBL" id="PEDL01000015">
    <property type="protein sequence ID" value="PHV70026.1"/>
    <property type="molecule type" value="Genomic_DNA"/>
</dbReference>
<sequence>MYDIIIGIRSRRRMYMQIKKKIPILLVMFICIPLLFLAGGIYHYSSKLILYNSKQAIKQLARVEAKAFSTLLEEKRYEVQLLATDSQIISAAIKADVLGKDIFYNSKDYKDAKQVVQRAIEVSKDLYASKIVNKNGEVIISTKPDVLGINVGERRYFKQALKGEVVFSDVLVSEIDNSKSMAVAAPIKSGTGEILGVACITISNKVFGDFIEKIKIGESGYGYLVDGEGYLIAHPIAQKEGQLVENEKVRGLIEQIKNNKEVTNDIMVYHYNGKNKYLGFEVIPERNWILCIAQNTEEIYFQVYRQLFIMLIVVIVLISMIAIASMSLTTSICEPIDQLILTMEEVEKGNLNSFCNYSSKNEFGKLVDSYNAMIKALSQSQEALKTSEEQYRLTLDALDEAIWEYSIEDKRFTASKKFSEIMGCTIQSIDDKNFIDNMLLVDYARSFKKAFNDCLKGIEDRLEQELLFKIPHTDEKRWVFCRARVIRNGNKIEKFIGAISDITPHKNNEEKVRNLVYFDTLTGLLNKQIFMEILKEWLKPGSDTNSAALIFIDLDNFKNINDTLGHEKGDKLLTLVAQQLKQFLPSDTLICRFGGDEFVIFKTNFKNLEEITELARDLLRVISEGSLMDEMLVHISCSMGIALYPTDGSSYEVLLKNADTAMHRAKATGKNKYNFYDENMSKILDRKLIIERILREAIDARYLYLQYQPIIDLKTGSIVAAEALLRVKAENIGFVSPDEFIPIAEETGLIIPIGEWVFERSIEELEKMRKLGYEEMEISINVSSIQLKQPDFLGRIKEIINRHQVPTHRIKLEITESVLIENLDENINVFKKIKDMGMKIALDDFGTGYSSLNYLRIIPFDILKIDKSFIDEIVQSQPLAEIVDSIISMAHSLNIQVVTEGVETKEQLAIIEEKGCDMVQGYIFSKPLLPIDLREFIQHFNKK</sequence>
<reference evidence="1" key="1">
    <citation type="submission" date="2017-10" db="EMBL/GenBank/DDBJ databases">
        <title>Genome sequence of cellulolytic Lachnospiraceae bacterium XHS1971 isolated from hotspring sediment.</title>
        <authorList>
            <person name="Vasudevan G."/>
            <person name="Joshi A.J."/>
            <person name="Hivarkar S."/>
            <person name="Lanjekar V.B."/>
            <person name="Dhakephalkar P.K."/>
            <person name="Dagar S."/>
        </authorList>
    </citation>
    <scope>NUCLEOTIDE SEQUENCE</scope>
    <source>
        <strain evidence="1">XHS1971</strain>
    </source>
</reference>